<dbReference type="EMBL" id="GG686832">
    <property type="protein sequence ID" value="EEQ98088.1"/>
    <property type="molecule type" value="Genomic_DNA"/>
</dbReference>
<dbReference type="Gene3D" id="1.25.40.180">
    <property type="match status" value="1"/>
</dbReference>
<dbReference type="GO" id="GO:0003743">
    <property type="term" value="F:translation initiation factor activity"/>
    <property type="evidence" value="ECO:0007669"/>
    <property type="project" value="TreeGrafter"/>
</dbReference>
<dbReference type="Proteomes" id="UP000007800">
    <property type="component" value="Unassembled WGS sequence"/>
</dbReference>
<evidence type="ECO:0000256" key="1">
    <source>
        <dbReference type="SAM" id="MobiDB-lite"/>
    </source>
</evidence>
<gene>
    <name evidence="3" type="ORF">Pmar_PMAR002370</name>
</gene>
<name>C5LYR4_PERM5</name>
<dbReference type="GeneID" id="9040525"/>
<dbReference type="GO" id="GO:0031369">
    <property type="term" value="F:translation initiation factor binding"/>
    <property type="evidence" value="ECO:0007669"/>
    <property type="project" value="TreeGrafter"/>
</dbReference>
<feature type="region of interest" description="Disordered" evidence="1">
    <location>
        <begin position="678"/>
        <end position="697"/>
    </location>
</feature>
<feature type="compositionally biased region" description="Acidic residues" evidence="1">
    <location>
        <begin position="496"/>
        <end position="505"/>
    </location>
</feature>
<dbReference type="SUPFAM" id="SSF51161">
    <property type="entry name" value="Trimeric LpxA-like enzymes"/>
    <property type="match status" value="1"/>
</dbReference>
<dbReference type="InterPro" id="IPR051956">
    <property type="entry name" value="eIF2B_epsilon"/>
</dbReference>
<feature type="region of interest" description="Disordered" evidence="1">
    <location>
        <begin position="488"/>
        <end position="508"/>
    </location>
</feature>
<feature type="compositionally biased region" description="Gly residues" evidence="1">
    <location>
        <begin position="1"/>
        <end position="10"/>
    </location>
</feature>
<dbReference type="GO" id="GO:0005085">
    <property type="term" value="F:guanyl-nucleotide exchange factor activity"/>
    <property type="evidence" value="ECO:0007669"/>
    <property type="project" value="TreeGrafter"/>
</dbReference>
<sequence length="697" mass="75275">MGGKKGGSSKGGAANKHKAGGACTEDDPTSSQYRVNACIVLAENFDEGCQIETLFGGGSEADRIAGLLPLPGGTTLLQHTVDLALDTLHLGNVYVLCRQCNTATVEGHLTRSKRMTVLGVADTCKGHDGSSICEVLRAFGSGVTQCPLAQQDFLLLRGDSLAKPSVVKVSALADSMSNDDILTNIVMGTGGAGDAKGQLSDSLKQQNIMTGELLHWSAGLDSATVRLSEPLLHWGFGSTSKFDEIRYRTGVLGDSALGDVFSPDVFRLLEEEADYKSLRDDLVKLTIGAKFDDGVCPFGIGACVVPPLPHQLVRATTPRTYYEAAVTMMLEISPRDFLIPWPSHNVESRHLFASKDSKCTAGEHGGNSLAEIHGEIAYIDTRARVDPSARLHQCYIAPGATIGAGVELESSIIGPDVVVGAGASIRKCIIHARSTVSPSTSVECVVVSPNGNIIASNKAHPVDGVTIGTPLPDTAQALAKIEAARVSREGSISTEEPTEEEEEDIANSSCGTDKAFKKGFRAEVYAFFKEGWYEKQDVSHVCQQLRIYRTTEQAPLSELLIATVLALARVCCEVLVSDSSKPKQPVVASFYEYWDDALEELYLTDQTGLSKWWIEALDNLCASCPQYGQDFEKECCLFIWGMYANDYLSKEDLLAWWSRAPDTYRQLPLMAQLIGQIEEQSDDDDSDDDSEDDSDSE</sequence>
<feature type="domain" description="W2" evidence="2">
    <location>
        <begin position="514"/>
        <end position="687"/>
    </location>
</feature>
<dbReference type="PANTHER" id="PTHR45887:SF1">
    <property type="entry name" value="TRANSLATION INITIATION FACTOR EIF-2B SUBUNIT EPSILON"/>
    <property type="match status" value="1"/>
</dbReference>
<evidence type="ECO:0000313" key="4">
    <source>
        <dbReference type="Proteomes" id="UP000007800"/>
    </source>
</evidence>
<reference evidence="3 4" key="1">
    <citation type="submission" date="2008-07" db="EMBL/GenBank/DDBJ databases">
        <authorList>
            <person name="El-Sayed N."/>
            <person name="Caler E."/>
            <person name="Inman J."/>
            <person name="Amedeo P."/>
            <person name="Hass B."/>
            <person name="Wortman J."/>
        </authorList>
    </citation>
    <scope>NUCLEOTIDE SEQUENCE [LARGE SCALE GENOMIC DNA]</scope>
    <source>
        <strain evidence="4">ATCC 50983 / TXsc</strain>
    </source>
</reference>
<protein>
    <recommendedName>
        <fullName evidence="2">W2 domain-containing protein</fullName>
    </recommendedName>
</protein>
<dbReference type="SUPFAM" id="SSF48371">
    <property type="entry name" value="ARM repeat"/>
    <property type="match status" value="1"/>
</dbReference>
<feature type="compositionally biased region" description="Acidic residues" evidence="1">
    <location>
        <begin position="679"/>
        <end position="697"/>
    </location>
</feature>
<proteinExistence type="predicted"/>
<dbReference type="InterPro" id="IPR003307">
    <property type="entry name" value="W2_domain"/>
</dbReference>
<evidence type="ECO:0000313" key="3">
    <source>
        <dbReference type="EMBL" id="EEQ98088.1"/>
    </source>
</evidence>
<dbReference type="AlphaFoldDB" id="C5LYR4"/>
<dbReference type="OrthoDB" id="424572at2759"/>
<keyword evidence="4" id="KW-1185">Reference proteome</keyword>
<dbReference type="RefSeq" id="XP_002765371.1">
    <property type="nucleotide sequence ID" value="XM_002765325.1"/>
</dbReference>
<dbReference type="Gene3D" id="2.160.10.10">
    <property type="entry name" value="Hexapeptide repeat proteins"/>
    <property type="match status" value="1"/>
</dbReference>
<dbReference type="GO" id="GO:0005851">
    <property type="term" value="C:eukaryotic translation initiation factor 2B complex"/>
    <property type="evidence" value="ECO:0007669"/>
    <property type="project" value="TreeGrafter"/>
</dbReference>
<dbReference type="InterPro" id="IPR016024">
    <property type="entry name" value="ARM-type_fold"/>
</dbReference>
<dbReference type="PANTHER" id="PTHR45887">
    <property type="entry name" value="TRANSLATION INITIATION FACTOR EIF-2B SUBUNIT EPSILON"/>
    <property type="match status" value="1"/>
</dbReference>
<dbReference type="InParanoid" id="C5LYR4"/>
<dbReference type="InterPro" id="IPR011004">
    <property type="entry name" value="Trimer_LpxA-like_sf"/>
</dbReference>
<accession>C5LYR4</accession>
<organism evidence="4">
    <name type="scientific">Perkinsus marinus (strain ATCC 50983 / TXsc)</name>
    <dbReference type="NCBI Taxonomy" id="423536"/>
    <lineage>
        <taxon>Eukaryota</taxon>
        <taxon>Sar</taxon>
        <taxon>Alveolata</taxon>
        <taxon>Perkinsozoa</taxon>
        <taxon>Perkinsea</taxon>
        <taxon>Perkinsida</taxon>
        <taxon>Perkinsidae</taxon>
        <taxon>Perkinsus</taxon>
    </lineage>
</organism>
<dbReference type="PROSITE" id="PS51363">
    <property type="entry name" value="W2"/>
    <property type="match status" value="1"/>
</dbReference>
<feature type="region of interest" description="Disordered" evidence="1">
    <location>
        <begin position="1"/>
        <end position="29"/>
    </location>
</feature>
<evidence type="ECO:0000259" key="2">
    <source>
        <dbReference type="PROSITE" id="PS51363"/>
    </source>
</evidence>